<dbReference type="InterPro" id="IPR025714">
    <property type="entry name" value="Methyltranfer_dom"/>
</dbReference>
<dbReference type="PANTHER" id="PTHR12176">
    <property type="entry name" value="SAM-DEPENDENT METHYLTRANSFERASE SUPERFAMILY PROTEIN"/>
    <property type="match status" value="1"/>
</dbReference>
<sequence length="224" mass="26499">MQLIFVMDLIPKSNTSYKDVNYWNERYAIEETYDWFKSYDSFKHLIKENVSLEDNILMLGCGNSNLSEQMYGDGYHNIVNIDYSDIVIGNMSKKYADLKKMSWEVMDMRDMSFPDESFDVIFEKGTLDAMLVEDSPWHISEENAQLIDTILTQVSRILTRNGRFISVTFTQPHFRLPMYVKEKYEWDVEQLTFGDCVQYFFYICTKGKPLKPSMLERYSKKPKS</sequence>
<dbReference type="AlphaFoldDB" id="A0A8K0JUA9"/>
<protein>
    <recommendedName>
        <fullName evidence="9">EEF1A lysine methyltransferase 4</fullName>
    </recommendedName>
</protein>
<dbReference type="InterPro" id="IPR051419">
    <property type="entry name" value="Lys/N-term_MeTrsfase_sf"/>
</dbReference>
<dbReference type="Pfam" id="PF13847">
    <property type="entry name" value="Methyltransf_31"/>
    <property type="match status" value="1"/>
</dbReference>
<dbReference type="GO" id="GO:0008168">
    <property type="term" value="F:methyltransferase activity"/>
    <property type="evidence" value="ECO:0007669"/>
    <property type="project" value="UniProtKB-KW"/>
</dbReference>
<dbReference type="GO" id="GO:0032259">
    <property type="term" value="P:methylation"/>
    <property type="evidence" value="ECO:0007669"/>
    <property type="project" value="UniProtKB-KW"/>
</dbReference>
<evidence type="ECO:0000256" key="7">
    <source>
        <dbReference type="ARBA" id="ARBA00052410"/>
    </source>
</evidence>
<accession>A0A8K0JUA9</accession>
<evidence type="ECO:0000256" key="1">
    <source>
        <dbReference type="ARBA" id="ARBA00008361"/>
    </source>
</evidence>
<evidence type="ECO:0000313" key="12">
    <source>
        <dbReference type="Proteomes" id="UP000792457"/>
    </source>
</evidence>
<evidence type="ECO:0000256" key="6">
    <source>
        <dbReference type="ARBA" id="ARBA00048653"/>
    </source>
</evidence>
<dbReference type="Proteomes" id="UP000792457">
    <property type="component" value="Unassembled WGS sequence"/>
</dbReference>
<evidence type="ECO:0000256" key="4">
    <source>
        <dbReference type="ARBA" id="ARBA00022679"/>
    </source>
</evidence>
<keyword evidence="4" id="KW-0808">Transferase</keyword>
<evidence type="ECO:0000313" key="11">
    <source>
        <dbReference type="EMBL" id="KAG8222812.1"/>
    </source>
</evidence>
<organism evidence="11 12">
    <name type="scientific">Ladona fulva</name>
    <name type="common">Scarce chaser dragonfly</name>
    <name type="synonym">Libellula fulva</name>
    <dbReference type="NCBI Taxonomy" id="123851"/>
    <lineage>
        <taxon>Eukaryota</taxon>
        <taxon>Metazoa</taxon>
        <taxon>Ecdysozoa</taxon>
        <taxon>Arthropoda</taxon>
        <taxon>Hexapoda</taxon>
        <taxon>Insecta</taxon>
        <taxon>Pterygota</taxon>
        <taxon>Palaeoptera</taxon>
        <taxon>Odonata</taxon>
        <taxon>Epiprocta</taxon>
        <taxon>Anisoptera</taxon>
        <taxon>Libelluloidea</taxon>
        <taxon>Libellulidae</taxon>
        <taxon>Ladona</taxon>
    </lineage>
</organism>
<reference evidence="11" key="2">
    <citation type="submission" date="2017-10" db="EMBL/GenBank/DDBJ databases">
        <title>Ladona fulva Genome sequencing and assembly.</title>
        <authorList>
            <person name="Murali S."/>
            <person name="Richards S."/>
            <person name="Bandaranaike D."/>
            <person name="Bellair M."/>
            <person name="Blankenburg K."/>
            <person name="Chao H."/>
            <person name="Dinh H."/>
            <person name="Doddapaneni H."/>
            <person name="Dugan-Rocha S."/>
            <person name="Elkadiri S."/>
            <person name="Gnanaolivu R."/>
            <person name="Hernandez B."/>
            <person name="Skinner E."/>
            <person name="Javaid M."/>
            <person name="Lee S."/>
            <person name="Li M."/>
            <person name="Ming W."/>
            <person name="Munidasa M."/>
            <person name="Muniz J."/>
            <person name="Nguyen L."/>
            <person name="Hughes D."/>
            <person name="Osuji N."/>
            <person name="Pu L.-L."/>
            <person name="Puazo M."/>
            <person name="Qu C."/>
            <person name="Quiroz J."/>
            <person name="Raj R."/>
            <person name="Weissenberger G."/>
            <person name="Xin Y."/>
            <person name="Zou X."/>
            <person name="Han Y."/>
            <person name="Worley K."/>
            <person name="Muzny D."/>
            <person name="Gibbs R."/>
        </authorList>
    </citation>
    <scope>NUCLEOTIDE SEQUENCE</scope>
    <source>
        <strain evidence="11">Sampled in the wild</strain>
    </source>
</reference>
<dbReference type="SUPFAM" id="SSF53335">
    <property type="entry name" value="S-adenosyl-L-methionine-dependent methyltransferases"/>
    <property type="match status" value="1"/>
</dbReference>
<evidence type="ECO:0000259" key="10">
    <source>
        <dbReference type="Pfam" id="PF13847"/>
    </source>
</evidence>
<gene>
    <name evidence="11" type="ORF">J437_LFUL005018</name>
</gene>
<dbReference type="EMBL" id="KZ308144">
    <property type="protein sequence ID" value="KAG8222812.1"/>
    <property type="molecule type" value="Genomic_DNA"/>
</dbReference>
<reference evidence="11" key="1">
    <citation type="submission" date="2013-04" db="EMBL/GenBank/DDBJ databases">
        <authorList>
            <person name="Qu J."/>
            <person name="Murali S.C."/>
            <person name="Bandaranaike D."/>
            <person name="Bellair M."/>
            <person name="Blankenburg K."/>
            <person name="Chao H."/>
            <person name="Dinh H."/>
            <person name="Doddapaneni H."/>
            <person name="Downs B."/>
            <person name="Dugan-Rocha S."/>
            <person name="Elkadiri S."/>
            <person name="Gnanaolivu R.D."/>
            <person name="Hernandez B."/>
            <person name="Javaid M."/>
            <person name="Jayaseelan J.C."/>
            <person name="Lee S."/>
            <person name="Li M."/>
            <person name="Ming W."/>
            <person name="Munidasa M."/>
            <person name="Muniz J."/>
            <person name="Nguyen L."/>
            <person name="Ongeri F."/>
            <person name="Osuji N."/>
            <person name="Pu L.-L."/>
            <person name="Puazo M."/>
            <person name="Qu C."/>
            <person name="Quiroz J."/>
            <person name="Raj R."/>
            <person name="Weissenberger G."/>
            <person name="Xin Y."/>
            <person name="Zou X."/>
            <person name="Han Y."/>
            <person name="Richards S."/>
            <person name="Worley K."/>
            <person name="Muzny D."/>
            <person name="Gibbs R."/>
        </authorList>
    </citation>
    <scope>NUCLEOTIDE SEQUENCE</scope>
    <source>
        <strain evidence="11">Sampled in the wild</strain>
    </source>
</reference>
<keyword evidence="2" id="KW-0597">Phosphoprotein</keyword>
<dbReference type="OrthoDB" id="411785at2759"/>
<dbReference type="CDD" id="cd02440">
    <property type="entry name" value="AdoMet_MTases"/>
    <property type="match status" value="1"/>
</dbReference>
<evidence type="ECO:0000256" key="2">
    <source>
        <dbReference type="ARBA" id="ARBA00022553"/>
    </source>
</evidence>
<comment type="catalytic activity">
    <reaction evidence="6">
        <text>N(6)-methyl-L-lysyl-[protein] + S-adenosyl-L-methionine = N(6),N(6)-dimethyl-L-lysyl-[protein] + S-adenosyl-L-homocysteine + H(+)</text>
        <dbReference type="Rhea" id="RHEA:54196"/>
        <dbReference type="Rhea" id="RHEA-COMP:13053"/>
        <dbReference type="Rhea" id="RHEA-COMP:13827"/>
        <dbReference type="ChEBI" id="CHEBI:15378"/>
        <dbReference type="ChEBI" id="CHEBI:57856"/>
        <dbReference type="ChEBI" id="CHEBI:59789"/>
        <dbReference type="ChEBI" id="CHEBI:61929"/>
        <dbReference type="ChEBI" id="CHEBI:61976"/>
    </reaction>
</comment>
<keyword evidence="5" id="KW-0949">S-adenosyl-L-methionine</keyword>
<dbReference type="Gene3D" id="3.40.50.150">
    <property type="entry name" value="Vaccinia Virus protein VP39"/>
    <property type="match status" value="1"/>
</dbReference>
<comment type="similarity">
    <text evidence="1">Belongs to the methyltransferase superfamily.</text>
</comment>
<proteinExistence type="inferred from homology"/>
<keyword evidence="3" id="KW-0489">Methyltransferase</keyword>
<keyword evidence="12" id="KW-1185">Reference proteome</keyword>
<evidence type="ECO:0000256" key="8">
    <source>
        <dbReference type="ARBA" id="ARBA00059299"/>
    </source>
</evidence>
<comment type="caution">
    <text evidence="11">The sequence shown here is derived from an EMBL/GenBank/DDBJ whole genome shotgun (WGS) entry which is preliminary data.</text>
</comment>
<dbReference type="InterPro" id="IPR029063">
    <property type="entry name" value="SAM-dependent_MTases_sf"/>
</dbReference>
<comment type="catalytic activity">
    <reaction evidence="7">
        <text>N(6),N(6)-dimethyl-L-lysyl-[protein] + S-adenosyl-L-methionine = N(6),N(6),N(6)-trimethyl-L-lysyl-[protein] + S-adenosyl-L-homocysteine + H(+)</text>
        <dbReference type="Rhea" id="RHEA:54200"/>
        <dbReference type="Rhea" id="RHEA-COMP:13826"/>
        <dbReference type="Rhea" id="RHEA-COMP:13827"/>
        <dbReference type="ChEBI" id="CHEBI:15378"/>
        <dbReference type="ChEBI" id="CHEBI:57856"/>
        <dbReference type="ChEBI" id="CHEBI:59789"/>
        <dbReference type="ChEBI" id="CHEBI:61961"/>
        <dbReference type="ChEBI" id="CHEBI:61976"/>
    </reaction>
</comment>
<evidence type="ECO:0000256" key="3">
    <source>
        <dbReference type="ARBA" id="ARBA00022603"/>
    </source>
</evidence>
<name>A0A8K0JUA9_LADFU</name>
<dbReference type="FunFam" id="3.40.50.150:FF:000111">
    <property type="entry name" value="EEF1A lysine methyltransferase 4"/>
    <property type="match status" value="1"/>
</dbReference>
<feature type="domain" description="Methyltransferase" evidence="10">
    <location>
        <begin position="55"/>
        <end position="170"/>
    </location>
</feature>
<dbReference type="PANTHER" id="PTHR12176:SF80">
    <property type="entry name" value="EEF1A LYSINE METHYLTRANSFERASE 4"/>
    <property type="match status" value="1"/>
</dbReference>
<comment type="function">
    <text evidence="8">Protein-lysine methyltransferase that efficiently catalyzes three successive methylations on 'Lys-36' in eukaryotic translation elongation factor 1 alpha (EEF1A1 or EEF1A2).</text>
</comment>
<evidence type="ECO:0000256" key="9">
    <source>
        <dbReference type="ARBA" id="ARBA00067848"/>
    </source>
</evidence>
<evidence type="ECO:0000256" key="5">
    <source>
        <dbReference type="ARBA" id="ARBA00022691"/>
    </source>
</evidence>